<keyword evidence="4" id="KW-0804">Transcription</keyword>
<dbReference type="KEGG" id="fpp:FPB0191_01043"/>
<dbReference type="GO" id="GO:0043565">
    <property type="term" value="F:sequence-specific DNA binding"/>
    <property type="evidence" value="ECO:0007669"/>
    <property type="project" value="TreeGrafter"/>
</dbReference>
<dbReference type="RefSeq" id="WP_039104463.1">
    <property type="nucleotide sequence ID" value="NZ_CP009056.1"/>
</dbReference>
<dbReference type="Proteomes" id="UP000030901">
    <property type="component" value="Chromosome"/>
</dbReference>
<feature type="domain" description="HTH lysR-type" evidence="5">
    <location>
        <begin position="5"/>
        <end position="62"/>
    </location>
</feature>
<dbReference type="STRING" id="1267021.FPB0191_01043"/>
<dbReference type="Pfam" id="PF00126">
    <property type="entry name" value="HTH_1"/>
    <property type="match status" value="1"/>
</dbReference>
<sequence length="296" mass="33477">MKNQLNWDDLRYFLHVARTNNLTQSALELKVSQSTIARRISGLEKDIKITLFTRHQTGYFLTDQAKGIFQYALAVEAKIMGFESAVDSVKDDVAGTVKLATAENMAIEVIIPALPKLYQKYPNLRLEIVTSPNTVGFLKHEVDIALRSVRPEQDNLLVRRVGKMSYSLFAHTKYLANFKKPYTKHIDQYQFITWDSVYSHLPSARWLAKHIPNAQSILATTSIATQLASVKAGLGIAVLPNLLTAHDKKLIAIKEDVFADDLWIVSYAELRSSKNIRAVIDFIVQELNEFKLIDSL</sequence>
<keyword evidence="2" id="KW-0805">Transcription regulation</keyword>
<dbReference type="Pfam" id="PF03466">
    <property type="entry name" value="LysR_substrate"/>
    <property type="match status" value="1"/>
</dbReference>
<evidence type="ECO:0000259" key="5">
    <source>
        <dbReference type="PROSITE" id="PS50931"/>
    </source>
</evidence>
<gene>
    <name evidence="6" type="ORF">FPB0191_01043</name>
</gene>
<dbReference type="AlphaFoldDB" id="A0A0A7S003"/>
<evidence type="ECO:0000256" key="4">
    <source>
        <dbReference type="ARBA" id="ARBA00023163"/>
    </source>
</evidence>
<evidence type="ECO:0000313" key="6">
    <source>
        <dbReference type="EMBL" id="AJA44869.1"/>
    </source>
</evidence>
<name>A0A0A7S003_FRIPE</name>
<dbReference type="InterPro" id="IPR058163">
    <property type="entry name" value="LysR-type_TF_proteobact-type"/>
</dbReference>
<protein>
    <submittedName>
        <fullName evidence="6">Transcriptional regulator</fullName>
    </submittedName>
</protein>
<dbReference type="HOGENOM" id="CLU_039613_2_1_6"/>
<dbReference type="GO" id="GO:0006351">
    <property type="term" value="P:DNA-templated transcription"/>
    <property type="evidence" value="ECO:0007669"/>
    <property type="project" value="TreeGrafter"/>
</dbReference>
<dbReference type="EMBL" id="CP009056">
    <property type="protein sequence ID" value="AJA44869.1"/>
    <property type="molecule type" value="Genomic_DNA"/>
</dbReference>
<evidence type="ECO:0000313" key="7">
    <source>
        <dbReference type="Proteomes" id="UP000030901"/>
    </source>
</evidence>
<dbReference type="GO" id="GO:0003700">
    <property type="term" value="F:DNA-binding transcription factor activity"/>
    <property type="evidence" value="ECO:0007669"/>
    <property type="project" value="InterPro"/>
</dbReference>
<evidence type="ECO:0000256" key="3">
    <source>
        <dbReference type="ARBA" id="ARBA00023125"/>
    </source>
</evidence>
<dbReference type="InterPro" id="IPR036390">
    <property type="entry name" value="WH_DNA-bd_sf"/>
</dbReference>
<dbReference type="PANTHER" id="PTHR30537:SF3">
    <property type="entry name" value="TRANSCRIPTIONAL REGULATORY PROTEIN"/>
    <property type="match status" value="1"/>
</dbReference>
<dbReference type="Gene3D" id="1.10.10.10">
    <property type="entry name" value="Winged helix-like DNA-binding domain superfamily/Winged helix DNA-binding domain"/>
    <property type="match status" value="1"/>
</dbReference>
<dbReference type="OrthoDB" id="570111at2"/>
<reference evidence="6 7" key="1">
    <citation type="journal article" date="2014" name="Appl. Environ. Microbiol.">
        <title>Gut symbionts from distinct hosts exhibit genotoxic activity via divergent colibactin biosynthetic pathways.</title>
        <authorList>
            <person name="Engel P."/>
            <person name="Vizcaino M.I."/>
            <person name="Crawford J.M."/>
        </authorList>
    </citation>
    <scope>NUCLEOTIDE SEQUENCE [LARGE SCALE GENOMIC DNA]</scope>
    <source>
        <strain evidence="6 7">PEB0191</strain>
    </source>
</reference>
<dbReference type="InterPro" id="IPR005119">
    <property type="entry name" value="LysR_subst-bd"/>
</dbReference>
<evidence type="ECO:0000256" key="2">
    <source>
        <dbReference type="ARBA" id="ARBA00023015"/>
    </source>
</evidence>
<dbReference type="SUPFAM" id="SSF53850">
    <property type="entry name" value="Periplasmic binding protein-like II"/>
    <property type="match status" value="1"/>
</dbReference>
<dbReference type="PANTHER" id="PTHR30537">
    <property type="entry name" value="HTH-TYPE TRANSCRIPTIONAL REGULATOR"/>
    <property type="match status" value="1"/>
</dbReference>
<dbReference type="InterPro" id="IPR000847">
    <property type="entry name" value="LysR_HTH_N"/>
</dbReference>
<evidence type="ECO:0000256" key="1">
    <source>
        <dbReference type="ARBA" id="ARBA00009437"/>
    </source>
</evidence>
<keyword evidence="7" id="KW-1185">Reference proteome</keyword>
<proteinExistence type="inferred from homology"/>
<comment type="similarity">
    <text evidence="1">Belongs to the LysR transcriptional regulatory family.</text>
</comment>
<keyword evidence="3" id="KW-0238">DNA-binding</keyword>
<dbReference type="InterPro" id="IPR036388">
    <property type="entry name" value="WH-like_DNA-bd_sf"/>
</dbReference>
<dbReference type="Gene3D" id="3.40.190.290">
    <property type="match status" value="1"/>
</dbReference>
<accession>A0A0A7S003</accession>
<dbReference type="PROSITE" id="PS50931">
    <property type="entry name" value="HTH_LYSR"/>
    <property type="match status" value="1"/>
</dbReference>
<organism evidence="6 7">
    <name type="scientific">Frischella perrara</name>
    <dbReference type="NCBI Taxonomy" id="1267021"/>
    <lineage>
        <taxon>Bacteria</taxon>
        <taxon>Pseudomonadati</taxon>
        <taxon>Pseudomonadota</taxon>
        <taxon>Gammaproteobacteria</taxon>
        <taxon>Orbales</taxon>
        <taxon>Orbaceae</taxon>
        <taxon>Frischella</taxon>
    </lineage>
</organism>
<dbReference type="SUPFAM" id="SSF46785">
    <property type="entry name" value="Winged helix' DNA-binding domain"/>
    <property type="match status" value="1"/>
</dbReference>